<protein>
    <recommendedName>
        <fullName evidence="3">MULE transposase domain-containing protein</fullName>
    </recommendedName>
</protein>
<dbReference type="EMBL" id="NCKW01008699">
    <property type="protein sequence ID" value="POM67756.1"/>
    <property type="molecule type" value="Genomic_DNA"/>
</dbReference>
<comment type="caution">
    <text evidence="1">The sequence shown here is derived from an EMBL/GenBank/DDBJ whole genome shotgun (WGS) entry which is preliminary data.</text>
</comment>
<dbReference type="AlphaFoldDB" id="A0A2P4XQC0"/>
<keyword evidence="2" id="KW-1185">Reference proteome</keyword>
<evidence type="ECO:0000313" key="1">
    <source>
        <dbReference type="EMBL" id="POM67756.1"/>
    </source>
</evidence>
<evidence type="ECO:0000313" key="2">
    <source>
        <dbReference type="Proteomes" id="UP000237271"/>
    </source>
</evidence>
<accession>A0A2P4XQC0</accession>
<reference evidence="1 2" key="1">
    <citation type="journal article" date="2017" name="Genome Biol. Evol.">
        <title>Phytophthora megakarya and P. palmivora, closely related causal agents of cacao black pod rot, underwent increases in genome sizes and gene numbers by different mechanisms.</title>
        <authorList>
            <person name="Ali S.S."/>
            <person name="Shao J."/>
            <person name="Lary D.J."/>
            <person name="Kronmiller B."/>
            <person name="Shen D."/>
            <person name="Strem M.D."/>
            <person name="Amoako-Attah I."/>
            <person name="Akrofi A.Y."/>
            <person name="Begoude B.A."/>
            <person name="Ten Hoopen G.M."/>
            <person name="Coulibaly K."/>
            <person name="Kebe B.I."/>
            <person name="Melnick R.L."/>
            <person name="Guiltinan M.J."/>
            <person name="Tyler B.M."/>
            <person name="Meinhardt L.W."/>
            <person name="Bailey B.A."/>
        </authorList>
    </citation>
    <scope>NUCLEOTIDE SEQUENCE [LARGE SCALE GENOMIC DNA]</scope>
    <source>
        <strain evidence="2">sbr112.9</strain>
    </source>
</reference>
<proteinExistence type="predicted"/>
<feature type="non-terminal residue" evidence="1">
    <location>
        <position position="255"/>
    </location>
</feature>
<sequence>MHSVLTECRSQRCAEAGDAVCMCDEAGRTVCWCRYKVNSCDSSNWTVVFQQGEHVMPDPNRPGLTEEMKNYIVRQLTVVPTTISYRLYSVIASKVKHGEMRGPPPQRHHVDNFVRGWKRSNPADEMARVLEMCNQYLYDQVGMDAQDPISTVILCDSVVKDGGSIASVGNGSESTPFRVGITCYKLLHDYVNVQLSPDSTTILHVDTTFKIVKQCYPAMAIGYSDKGGHFFPLAYFSISRRQEEDITWCLRHRKR</sequence>
<name>A0A2P4XQC0_9STRA</name>
<gene>
    <name evidence="1" type="ORF">PHPALM_16182</name>
</gene>
<dbReference type="Proteomes" id="UP000237271">
    <property type="component" value="Unassembled WGS sequence"/>
</dbReference>
<evidence type="ECO:0008006" key="3">
    <source>
        <dbReference type="Google" id="ProtNLM"/>
    </source>
</evidence>
<dbReference type="OrthoDB" id="129113at2759"/>
<organism evidence="1 2">
    <name type="scientific">Phytophthora palmivora</name>
    <dbReference type="NCBI Taxonomy" id="4796"/>
    <lineage>
        <taxon>Eukaryota</taxon>
        <taxon>Sar</taxon>
        <taxon>Stramenopiles</taxon>
        <taxon>Oomycota</taxon>
        <taxon>Peronosporomycetes</taxon>
        <taxon>Peronosporales</taxon>
        <taxon>Peronosporaceae</taxon>
        <taxon>Phytophthora</taxon>
    </lineage>
</organism>